<feature type="compositionally biased region" description="Basic and acidic residues" evidence="2">
    <location>
        <begin position="47"/>
        <end position="61"/>
    </location>
</feature>
<feature type="coiled-coil region" evidence="1">
    <location>
        <begin position="182"/>
        <end position="209"/>
    </location>
</feature>
<dbReference type="EMBL" id="AANZ01000003">
    <property type="protein sequence ID" value="EAQ81781.1"/>
    <property type="molecule type" value="Genomic_DNA"/>
</dbReference>
<feature type="region of interest" description="Disordered" evidence="2">
    <location>
        <begin position="214"/>
        <end position="237"/>
    </location>
</feature>
<dbReference type="HOGENOM" id="CLU_1168881_0_0_0"/>
<keyword evidence="3" id="KW-0732">Signal</keyword>
<comment type="caution">
    <text evidence="4">The sequence shown here is derived from an EMBL/GenBank/DDBJ whole genome shotgun (WGS) entry which is preliminary data.</text>
</comment>
<dbReference type="RefSeq" id="WP_002651209.1">
    <property type="nucleotide sequence ID" value="NZ_CH672376.1"/>
</dbReference>
<organism evidence="4 5">
    <name type="scientific">Blastopirellula marina DSM 3645</name>
    <dbReference type="NCBI Taxonomy" id="314230"/>
    <lineage>
        <taxon>Bacteria</taxon>
        <taxon>Pseudomonadati</taxon>
        <taxon>Planctomycetota</taxon>
        <taxon>Planctomycetia</taxon>
        <taxon>Pirellulales</taxon>
        <taxon>Pirellulaceae</taxon>
        <taxon>Blastopirellula</taxon>
    </lineage>
</organism>
<accession>A3ZN89</accession>
<dbReference type="OrthoDB" id="213467at2"/>
<name>A3ZN89_9BACT</name>
<dbReference type="AlphaFoldDB" id="A3ZN89"/>
<feature type="region of interest" description="Disordered" evidence="2">
    <location>
        <begin position="41"/>
        <end position="71"/>
    </location>
</feature>
<protein>
    <submittedName>
        <fullName evidence="4">Uncharacterized protein</fullName>
    </submittedName>
</protein>
<dbReference type="Proteomes" id="UP000004358">
    <property type="component" value="Unassembled WGS sequence"/>
</dbReference>
<evidence type="ECO:0000256" key="3">
    <source>
        <dbReference type="SAM" id="SignalP"/>
    </source>
</evidence>
<evidence type="ECO:0000256" key="2">
    <source>
        <dbReference type="SAM" id="MobiDB-lite"/>
    </source>
</evidence>
<keyword evidence="1" id="KW-0175">Coiled coil</keyword>
<dbReference type="STRING" id="314230.DSM3645_16555"/>
<feature type="chain" id="PRO_5002663944" evidence="3">
    <location>
        <begin position="30"/>
        <end position="237"/>
    </location>
</feature>
<dbReference type="eggNOG" id="ENOG503353H">
    <property type="taxonomic scope" value="Bacteria"/>
</dbReference>
<feature type="signal peptide" evidence="3">
    <location>
        <begin position="1"/>
        <end position="29"/>
    </location>
</feature>
<reference evidence="4 5" key="1">
    <citation type="submission" date="2006-02" db="EMBL/GenBank/DDBJ databases">
        <authorList>
            <person name="Amann R."/>
            <person name="Ferriera S."/>
            <person name="Johnson J."/>
            <person name="Kravitz S."/>
            <person name="Halpern A."/>
            <person name="Remington K."/>
            <person name="Beeson K."/>
            <person name="Tran B."/>
            <person name="Rogers Y.-H."/>
            <person name="Friedman R."/>
            <person name="Venter J.C."/>
        </authorList>
    </citation>
    <scope>NUCLEOTIDE SEQUENCE [LARGE SCALE GENOMIC DNA]</scope>
    <source>
        <strain evidence="4 5">DSM 3645</strain>
    </source>
</reference>
<sequence length="237" mass="27061">MILSAVTPIANRCCALTLVFCLLVSAAVAQKPGKTRAKAVAQNAVSLEKKPAEKKASKKQEDADDSISESEKSRREELAYALVRKHHPELLSLLRPLKRLKPRQYEMAIRELSRVSEKLNQIEQRQPERYELELAIWKSKSRIQLLTAQLQMSPDDEELRDRLRAVISQQIISQRELFAFEKARVSQRLEFLNAQLERMDGDVATMVEQRLRAIDPAAKRSPRLRNAPPASQDSPKE</sequence>
<evidence type="ECO:0000313" key="4">
    <source>
        <dbReference type="EMBL" id="EAQ81781.1"/>
    </source>
</evidence>
<gene>
    <name evidence="4" type="ORF">DSM3645_16555</name>
</gene>
<evidence type="ECO:0000313" key="5">
    <source>
        <dbReference type="Proteomes" id="UP000004358"/>
    </source>
</evidence>
<evidence type="ECO:0000256" key="1">
    <source>
        <dbReference type="SAM" id="Coils"/>
    </source>
</evidence>
<proteinExistence type="predicted"/>